<dbReference type="EMBL" id="CAJNNW010029858">
    <property type="protein sequence ID" value="CAE8701715.1"/>
    <property type="molecule type" value="Genomic_DNA"/>
</dbReference>
<dbReference type="PANTHER" id="PTHR43730">
    <property type="entry name" value="BETA-MANNOSIDASE"/>
    <property type="match status" value="1"/>
</dbReference>
<keyword evidence="5" id="KW-0732">Signal</keyword>
<organism evidence="7 8">
    <name type="scientific">Polarella glacialis</name>
    <name type="common">Dinoflagellate</name>
    <dbReference type="NCBI Taxonomy" id="89957"/>
    <lineage>
        <taxon>Eukaryota</taxon>
        <taxon>Sar</taxon>
        <taxon>Alveolata</taxon>
        <taxon>Dinophyceae</taxon>
        <taxon>Suessiales</taxon>
        <taxon>Suessiaceae</taxon>
        <taxon>Polarella</taxon>
    </lineage>
</organism>
<feature type="signal peptide" evidence="5">
    <location>
        <begin position="1"/>
        <end position="16"/>
    </location>
</feature>
<dbReference type="PANTHER" id="PTHR43730:SF1">
    <property type="entry name" value="BETA-MANNOSIDASE"/>
    <property type="match status" value="1"/>
</dbReference>
<comment type="caution">
    <text evidence="7">The sequence shown here is derived from an EMBL/GenBank/DDBJ whole genome shotgun (WGS) entry which is preliminary data.</text>
</comment>
<dbReference type="InterPro" id="IPR050887">
    <property type="entry name" value="Beta-mannosidase_GH2"/>
</dbReference>
<keyword evidence="4" id="KW-0326">Glycosidase</keyword>
<dbReference type="Gene3D" id="2.60.120.260">
    <property type="entry name" value="Galactose-binding domain-like"/>
    <property type="match status" value="1"/>
</dbReference>
<dbReference type="InterPro" id="IPR017853">
    <property type="entry name" value="GH"/>
</dbReference>
<evidence type="ECO:0000256" key="4">
    <source>
        <dbReference type="ARBA" id="ARBA00023295"/>
    </source>
</evidence>
<feature type="domain" description="Beta-mannosidase-like galactose-binding" evidence="6">
    <location>
        <begin position="55"/>
        <end position="178"/>
    </location>
</feature>
<evidence type="ECO:0000313" key="7">
    <source>
        <dbReference type="EMBL" id="CAE8701715.1"/>
    </source>
</evidence>
<dbReference type="AlphaFoldDB" id="A0A813KIG1"/>
<dbReference type="Pfam" id="PF22666">
    <property type="entry name" value="Glyco_hydro_2_N2"/>
    <property type="match status" value="1"/>
</dbReference>
<dbReference type="InterPro" id="IPR013783">
    <property type="entry name" value="Ig-like_fold"/>
</dbReference>
<dbReference type="SUPFAM" id="SSF49785">
    <property type="entry name" value="Galactose-binding domain-like"/>
    <property type="match status" value="1"/>
</dbReference>
<evidence type="ECO:0000259" key="6">
    <source>
        <dbReference type="Pfam" id="PF22666"/>
    </source>
</evidence>
<protein>
    <recommendedName>
        <fullName evidence="2">beta-mannosidase</fullName>
        <ecNumber evidence="2">3.2.1.25</ecNumber>
    </recommendedName>
</protein>
<evidence type="ECO:0000256" key="2">
    <source>
        <dbReference type="ARBA" id="ARBA00012754"/>
    </source>
</evidence>
<dbReference type="InterPro" id="IPR036156">
    <property type="entry name" value="Beta-gal/glucu_dom_sf"/>
</dbReference>
<keyword evidence="3" id="KW-0378">Hydrolase</keyword>
<dbReference type="SUPFAM" id="SSF49303">
    <property type="entry name" value="beta-Galactosidase/glucuronidase domain"/>
    <property type="match status" value="1"/>
</dbReference>
<reference evidence="7" key="1">
    <citation type="submission" date="2021-02" db="EMBL/GenBank/DDBJ databases">
        <authorList>
            <person name="Dougan E. K."/>
            <person name="Rhodes N."/>
            <person name="Thang M."/>
            <person name="Chan C."/>
        </authorList>
    </citation>
    <scope>NUCLEOTIDE SEQUENCE</scope>
</reference>
<dbReference type="Gene3D" id="2.60.40.10">
    <property type="entry name" value="Immunoglobulins"/>
    <property type="match status" value="1"/>
</dbReference>
<dbReference type="SUPFAM" id="SSF51445">
    <property type="entry name" value="(Trans)glycosidases"/>
    <property type="match status" value="1"/>
</dbReference>
<dbReference type="EC" id="3.2.1.25" evidence="2"/>
<dbReference type="InterPro" id="IPR054593">
    <property type="entry name" value="Beta-mannosidase-like_N2"/>
</dbReference>
<gene>
    <name evidence="7" type="ORF">PGLA2088_LOCUS32125</name>
</gene>
<evidence type="ECO:0000313" key="8">
    <source>
        <dbReference type="Proteomes" id="UP000626109"/>
    </source>
</evidence>
<proteinExistence type="predicted"/>
<name>A0A813KIG1_POLGL</name>
<dbReference type="Proteomes" id="UP000626109">
    <property type="component" value="Unassembled WGS sequence"/>
</dbReference>
<dbReference type="InterPro" id="IPR008979">
    <property type="entry name" value="Galactose-bd-like_sf"/>
</dbReference>
<comment type="catalytic activity">
    <reaction evidence="1">
        <text>Hydrolysis of terminal, non-reducing beta-D-mannose residues in beta-D-mannosides.</text>
        <dbReference type="EC" id="3.2.1.25"/>
    </reaction>
</comment>
<evidence type="ECO:0000256" key="3">
    <source>
        <dbReference type="ARBA" id="ARBA00022801"/>
    </source>
</evidence>
<dbReference type="GO" id="GO:0004567">
    <property type="term" value="F:beta-mannosidase activity"/>
    <property type="evidence" value="ECO:0007669"/>
    <property type="project" value="UniProtKB-EC"/>
</dbReference>
<accession>A0A813KIG1</accession>
<sequence length="656" mass="69919">MVSWVVAAALLCAVDALTDGSLSDPGLRNIPVIGDVSSTSGESTSGAQYLDGISWTASSATAGLSIPARVPGDLISDLQLAGKIGDPYFENNFLDASTWNQPDWVYSRKFIPNSDLISAGNKATLVLESVKMGAMVMLNGVHLGNVTDQFVRYSFDVTGHLKPDSAAVLELKFDSEIETHGRFMPCTGGWDWAPWSHTWDQTGAPTFSKGIVGSVYLLPVMQMLLTAVTAHTFYLGQHATVPLEDGHHSGFRVLVTAHLSVVAPEGVTTTLKVQGSWSDSNSSNNNPAMVQTVRLSHGDHAISFNLTATASEIKLWWPNGAGEQPLYQVSMTAEAAGESGAGLVRSTRSTRSVGFRSLAWVTGNDSDPEFVANASSGDGSASPTFTTFLRVNGARIFARGSNMVPLDELEARVTAGAYRKTVSSAAAAGMNMLRVWAGGIYFPDAFYDACDAQGVLVYHDMMFAQEGHAPCCGWYGPCWYGKCDLAREQTESCTCDSPAGRTLEIELRQQVRRLSSHASIVVWDAVNEAGGFGLYASFVMRIVAAEDASRVVWPASPSQGWSSGVHTLSGLPNGRPLQNQGWCPDDPSSAGGRCGCQGTKEIHGPYDFSANGFSYDFGNYTPAMPAAMPHGGSGPGPHPPTPIDLFTPLFPTVFIL</sequence>
<evidence type="ECO:0000256" key="5">
    <source>
        <dbReference type="SAM" id="SignalP"/>
    </source>
</evidence>
<feature type="chain" id="PRO_5032501741" description="beta-mannosidase" evidence="5">
    <location>
        <begin position="17"/>
        <end position="656"/>
    </location>
</feature>
<dbReference type="GO" id="GO:0006516">
    <property type="term" value="P:glycoprotein catabolic process"/>
    <property type="evidence" value="ECO:0007669"/>
    <property type="project" value="TreeGrafter"/>
</dbReference>
<dbReference type="Gene3D" id="3.20.20.80">
    <property type="entry name" value="Glycosidases"/>
    <property type="match status" value="1"/>
</dbReference>
<evidence type="ECO:0000256" key="1">
    <source>
        <dbReference type="ARBA" id="ARBA00000829"/>
    </source>
</evidence>
<feature type="non-terminal residue" evidence="7">
    <location>
        <position position="656"/>
    </location>
</feature>